<sequence length="168" mass="17667">MDTAKFQELLLKFEGRIGPNSLMQGAIVIMVIGLILNALTIIIPFIGILGWALLYPMFCIYAKRLHDGGKPAVWTLAVLGAYIVVGMVLSVILTPLIAGDMVAAAMRGDSAAALGMEFRLKSFIIAAIGTVVTHLGVAFIVNQFVKGDPAANAYGEPPADAASPNPLS</sequence>
<evidence type="ECO:0000313" key="2">
    <source>
        <dbReference type="EMBL" id="MEE2567238.1"/>
    </source>
</evidence>
<evidence type="ECO:0000313" key="3">
    <source>
        <dbReference type="Proteomes" id="UP001310692"/>
    </source>
</evidence>
<gene>
    <name evidence="2" type="ORF">V0U35_11170</name>
</gene>
<proteinExistence type="predicted"/>
<keyword evidence="3" id="KW-1185">Reference proteome</keyword>
<evidence type="ECO:0000256" key="1">
    <source>
        <dbReference type="SAM" id="Phobius"/>
    </source>
</evidence>
<dbReference type="Pfam" id="PF05656">
    <property type="entry name" value="DUF805"/>
    <property type="match status" value="1"/>
</dbReference>
<dbReference type="InterPro" id="IPR008523">
    <property type="entry name" value="DUF805"/>
</dbReference>
<name>A0ABU7M0C9_9PROT</name>
<feature type="transmembrane region" description="Helical" evidence="1">
    <location>
        <begin position="120"/>
        <end position="141"/>
    </location>
</feature>
<reference evidence="2 3" key="1">
    <citation type="submission" date="2024-01" db="EMBL/GenBank/DDBJ databases">
        <title>Hyphobacterium bacterium isolated from marine sediment.</title>
        <authorList>
            <person name="Zhao S."/>
        </authorList>
    </citation>
    <scope>NUCLEOTIDE SEQUENCE [LARGE SCALE GENOMIC DNA]</scope>
    <source>
        <strain evidence="2 3">Y60-23</strain>
    </source>
</reference>
<keyword evidence="1" id="KW-1133">Transmembrane helix</keyword>
<comment type="caution">
    <text evidence="2">The sequence shown here is derived from an EMBL/GenBank/DDBJ whole genome shotgun (WGS) entry which is preliminary data.</text>
</comment>
<feature type="transmembrane region" description="Helical" evidence="1">
    <location>
        <begin position="74"/>
        <end position="99"/>
    </location>
</feature>
<dbReference type="EMBL" id="JAZDRO010000004">
    <property type="protein sequence ID" value="MEE2567238.1"/>
    <property type="molecule type" value="Genomic_DNA"/>
</dbReference>
<feature type="transmembrane region" description="Helical" evidence="1">
    <location>
        <begin position="21"/>
        <end position="54"/>
    </location>
</feature>
<organism evidence="2 3">
    <name type="scientific">Hyphobacterium marinum</name>
    <dbReference type="NCBI Taxonomy" id="3116574"/>
    <lineage>
        <taxon>Bacteria</taxon>
        <taxon>Pseudomonadati</taxon>
        <taxon>Pseudomonadota</taxon>
        <taxon>Alphaproteobacteria</taxon>
        <taxon>Maricaulales</taxon>
        <taxon>Maricaulaceae</taxon>
        <taxon>Hyphobacterium</taxon>
    </lineage>
</organism>
<dbReference type="RefSeq" id="WP_330196797.1">
    <property type="nucleotide sequence ID" value="NZ_JAZDRO010000004.1"/>
</dbReference>
<dbReference type="Proteomes" id="UP001310692">
    <property type="component" value="Unassembled WGS sequence"/>
</dbReference>
<accession>A0ABU7M0C9</accession>
<keyword evidence="1" id="KW-0812">Transmembrane</keyword>
<keyword evidence="1" id="KW-0472">Membrane</keyword>
<protein>
    <recommendedName>
        <fullName evidence="4">DUF805 domain-containing protein</fullName>
    </recommendedName>
</protein>
<evidence type="ECO:0008006" key="4">
    <source>
        <dbReference type="Google" id="ProtNLM"/>
    </source>
</evidence>